<dbReference type="EMBL" id="JACGWN010000011">
    <property type="protein sequence ID" value="KAL0420862.1"/>
    <property type="molecule type" value="Genomic_DNA"/>
</dbReference>
<comment type="caution">
    <text evidence="1">The sequence shown here is derived from an EMBL/GenBank/DDBJ whole genome shotgun (WGS) entry which is preliminary data.</text>
</comment>
<dbReference type="AlphaFoldDB" id="A0AAW2UVN1"/>
<reference evidence="1" key="1">
    <citation type="submission" date="2020-06" db="EMBL/GenBank/DDBJ databases">
        <authorList>
            <person name="Li T."/>
            <person name="Hu X."/>
            <person name="Zhang T."/>
            <person name="Song X."/>
            <person name="Zhang H."/>
            <person name="Dai N."/>
            <person name="Sheng W."/>
            <person name="Hou X."/>
            <person name="Wei L."/>
        </authorList>
    </citation>
    <scope>NUCLEOTIDE SEQUENCE</scope>
    <source>
        <strain evidence="1">KEN1</strain>
        <tissue evidence="1">Leaf</tissue>
    </source>
</reference>
<accession>A0AAW2UVN1</accession>
<gene>
    <name evidence="1" type="ORF">Slati_3109100</name>
</gene>
<evidence type="ECO:0008006" key="2">
    <source>
        <dbReference type="Google" id="ProtNLM"/>
    </source>
</evidence>
<reference evidence="1" key="2">
    <citation type="journal article" date="2024" name="Plant">
        <title>Genomic evolution and insights into agronomic trait innovations of Sesamum species.</title>
        <authorList>
            <person name="Miao H."/>
            <person name="Wang L."/>
            <person name="Qu L."/>
            <person name="Liu H."/>
            <person name="Sun Y."/>
            <person name="Le M."/>
            <person name="Wang Q."/>
            <person name="Wei S."/>
            <person name="Zheng Y."/>
            <person name="Lin W."/>
            <person name="Duan Y."/>
            <person name="Cao H."/>
            <person name="Xiong S."/>
            <person name="Wang X."/>
            <person name="Wei L."/>
            <person name="Li C."/>
            <person name="Ma Q."/>
            <person name="Ju M."/>
            <person name="Zhao R."/>
            <person name="Li G."/>
            <person name="Mu C."/>
            <person name="Tian Q."/>
            <person name="Mei H."/>
            <person name="Zhang T."/>
            <person name="Gao T."/>
            <person name="Zhang H."/>
        </authorList>
    </citation>
    <scope>NUCLEOTIDE SEQUENCE</scope>
    <source>
        <strain evidence="1">KEN1</strain>
    </source>
</reference>
<name>A0AAW2UVN1_9LAMI</name>
<sequence length="178" mass="19839">MHCGLFSSSRTLPDDIRSSTEHLPIVILRDGRGLTASLHGDGERLITDNVLLAFETNHFLHTHSKGRNHFMNLKLDINKAYDRVEWSFLRSVLEAPSSLFQVVAEGSSPGGGRQEINLHKSSAVFSRNTPWELQQQLADILGICLENKHALYLGLPVMAFRSKALSLQPSKTVYGEES</sequence>
<evidence type="ECO:0000313" key="1">
    <source>
        <dbReference type="EMBL" id="KAL0420862.1"/>
    </source>
</evidence>
<protein>
    <recommendedName>
        <fullName evidence="2">Reverse transcriptase domain-containing protein</fullName>
    </recommendedName>
</protein>
<organism evidence="1">
    <name type="scientific">Sesamum latifolium</name>
    <dbReference type="NCBI Taxonomy" id="2727402"/>
    <lineage>
        <taxon>Eukaryota</taxon>
        <taxon>Viridiplantae</taxon>
        <taxon>Streptophyta</taxon>
        <taxon>Embryophyta</taxon>
        <taxon>Tracheophyta</taxon>
        <taxon>Spermatophyta</taxon>
        <taxon>Magnoliopsida</taxon>
        <taxon>eudicotyledons</taxon>
        <taxon>Gunneridae</taxon>
        <taxon>Pentapetalae</taxon>
        <taxon>asterids</taxon>
        <taxon>lamiids</taxon>
        <taxon>Lamiales</taxon>
        <taxon>Pedaliaceae</taxon>
        <taxon>Sesamum</taxon>
    </lineage>
</organism>
<proteinExistence type="predicted"/>